<keyword evidence="6" id="KW-1185">Reference proteome</keyword>
<dbReference type="KEGG" id="lbc:LACBIDRAFT_315151"/>
<dbReference type="PROSITE" id="PS50102">
    <property type="entry name" value="RRM"/>
    <property type="match status" value="1"/>
</dbReference>
<organism evidence="6">
    <name type="scientific">Laccaria bicolor (strain S238N-H82 / ATCC MYA-4686)</name>
    <name type="common">Bicoloured deceiver</name>
    <name type="synonym">Laccaria laccata var. bicolor</name>
    <dbReference type="NCBI Taxonomy" id="486041"/>
    <lineage>
        <taxon>Eukaryota</taxon>
        <taxon>Fungi</taxon>
        <taxon>Dikarya</taxon>
        <taxon>Basidiomycota</taxon>
        <taxon>Agaricomycotina</taxon>
        <taxon>Agaricomycetes</taxon>
        <taxon>Agaricomycetidae</taxon>
        <taxon>Agaricales</taxon>
        <taxon>Agaricineae</taxon>
        <taxon>Hydnangiaceae</taxon>
        <taxon>Laccaria</taxon>
    </lineage>
</organism>
<proteinExistence type="predicted"/>
<dbReference type="GO" id="GO:0003723">
    <property type="term" value="F:RNA binding"/>
    <property type="evidence" value="ECO:0007669"/>
    <property type="project" value="UniProtKB-UniRule"/>
</dbReference>
<evidence type="ECO:0000259" key="4">
    <source>
        <dbReference type="PROSITE" id="PS50102"/>
    </source>
</evidence>
<gene>
    <name evidence="5" type="ORF">LACBIDRAFT_315151</name>
</gene>
<dbReference type="EMBL" id="DS547158">
    <property type="protein sequence ID" value="EDQ99800.1"/>
    <property type="molecule type" value="Genomic_DNA"/>
</dbReference>
<evidence type="ECO:0000256" key="2">
    <source>
        <dbReference type="PROSITE-ProRule" id="PRU00176"/>
    </source>
</evidence>
<dbReference type="GeneID" id="6085142"/>
<dbReference type="InterPro" id="IPR012677">
    <property type="entry name" value="Nucleotide-bd_a/b_plait_sf"/>
</dbReference>
<sequence>MASPSTSSCSPSSTVPTPSFNDHLSYPSDIDPEPTSEQQQPQQPRQLLKDRLYIGNLHPTVDEYSLLQVFSKFGKVSKLDFLFHKTGLLKGKPRGYAFIEYGSKDVSVPLPLPPPLPPRLSCVMPALRTLLLTLAFPFSCHASHESPILKICCRCSTIARDSSPRHTTTTPCFHVGKREKKRLIISH</sequence>
<dbReference type="InterPro" id="IPR035979">
    <property type="entry name" value="RBD_domain_sf"/>
</dbReference>
<name>B0DZX8_LACBS</name>
<dbReference type="SUPFAM" id="SSF54928">
    <property type="entry name" value="RNA-binding domain, RBD"/>
    <property type="match status" value="1"/>
</dbReference>
<dbReference type="InParanoid" id="B0DZX8"/>
<feature type="domain" description="RRM" evidence="4">
    <location>
        <begin position="50"/>
        <end position="105"/>
    </location>
</feature>
<evidence type="ECO:0000313" key="6">
    <source>
        <dbReference type="Proteomes" id="UP000001194"/>
    </source>
</evidence>
<reference evidence="5 6" key="1">
    <citation type="journal article" date="2008" name="Nature">
        <title>The genome of Laccaria bicolor provides insights into mycorrhizal symbiosis.</title>
        <authorList>
            <person name="Martin F."/>
            <person name="Aerts A."/>
            <person name="Ahren D."/>
            <person name="Brun A."/>
            <person name="Danchin E.G.J."/>
            <person name="Duchaussoy F."/>
            <person name="Gibon J."/>
            <person name="Kohler A."/>
            <person name="Lindquist E."/>
            <person name="Pereda V."/>
            <person name="Salamov A."/>
            <person name="Shapiro H.J."/>
            <person name="Wuyts J."/>
            <person name="Blaudez D."/>
            <person name="Buee M."/>
            <person name="Brokstein P."/>
            <person name="Canbaeck B."/>
            <person name="Cohen D."/>
            <person name="Courty P.E."/>
            <person name="Coutinho P.M."/>
            <person name="Delaruelle C."/>
            <person name="Detter J.C."/>
            <person name="Deveau A."/>
            <person name="DiFazio S."/>
            <person name="Duplessis S."/>
            <person name="Fraissinet-Tachet L."/>
            <person name="Lucic E."/>
            <person name="Frey-Klett P."/>
            <person name="Fourrey C."/>
            <person name="Feussner I."/>
            <person name="Gay G."/>
            <person name="Grimwood J."/>
            <person name="Hoegger P.J."/>
            <person name="Jain P."/>
            <person name="Kilaru S."/>
            <person name="Labbe J."/>
            <person name="Lin Y.C."/>
            <person name="Legue V."/>
            <person name="Le Tacon F."/>
            <person name="Marmeisse R."/>
            <person name="Melayah D."/>
            <person name="Montanini B."/>
            <person name="Muratet M."/>
            <person name="Nehls U."/>
            <person name="Niculita-Hirzel H."/>
            <person name="Oudot-Le Secq M.P."/>
            <person name="Peter M."/>
            <person name="Quesneville H."/>
            <person name="Rajashekar B."/>
            <person name="Reich M."/>
            <person name="Rouhier N."/>
            <person name="Schmutz J."/>
            <person name="Yin T."/>
            <person name="Chalot M."/>
            <person name="Henrissat B."/>
            <person name="Kuees U."/>
            <person name="Lucas S."/>
            <person name="Van de Peer Y."/>
            <person name="Podila G.K."/>
            <person name="Polle A."/>
            <person name="Pukkila P.J."/>
            <person name="Richardson P.M."/>
            <person name="Rouze P."/>
            <person name="Sanders I.R."/>
            <person name="Stajich J.E."/>
            <person name="Tunlid A."/>
            <person name="Tuskan G."/>
            <person name="Grigoriev I.V."/>
        </authorList>
    </citation>
    <scope>NUCLEOTIDE SEQUENCE [LARGE SCALE GENOMIC DNA]</scope>
    <source>
        <strain evidence="6">S238N-H82 / ATCC MYA-4686</strain>
    </source>
</reference>
<dbReference type="HOGENOM" id="CLU_1447931_0_0_1"/>
<keyword evidence="1 2" id="KW-0694">RNA-binding</keyword>
<protein>
    <submittedName>
        <fullName evidence="5">Predicted protein</fullName>
    </submittedName>
</protein>
<dbReference type="Pfam" id="PF00076">
    <property type="entry name" value="RRM_1"/>
    <property type="match status" value="1"/>
</dbReference>
<evidence type="ECO:0000256" key="3">
    <source>
        <dbReference type="SAM" id="MobiDB-lite"/>
    </source>
</evidence>
<dbReference type="OrthoDB" id="6730379at2759"/>
<dbReference type="AlphaFoldDB" id="B0DZX8"/>
<feature type="compositionally biased region" description="Low complexity" evidence="3">
    <location>
        <begin position="1"/>
        <end position="19"/>
    </location>
</feature>
<dbReference type="InterPro" id="IPR000504">
    <property type="entry name" value="RRM_dom"/>
</dbReference>
<dbReference type="SMART" id="SM00360">
    <property type="entry name" value="RRM"/>
    <property type="match status" value="1"/>
</dbReference>
<accession>B0DZX8</accession>
<dbReference type="RefSeq" id="XP_001889492.1">
    <property type="nucleotide sequence ID" value="XM_001889457.1"/>
</dbReference>
<evidence type="ECO:0000256" key="1">
    <source>
        <dbReference type="ARBA" id="ARBA00022884"/>
    </source>
</evidence>
<dbReference type="Proteomes" id="UP000001194">
    <property type="component" value="Unassembled WGS sequence"/>
</dbReference>
<evidence type="ECO:0000313" key="5">
    <source>
        <dbReference type="EMBL" id="EDQ99800.1"/>
    </source>
</evidence>
<feature type="region of interest" description="Disordered" evidence="3">
    <location>
        <begin position="1"/>
        <end position="45"/>
    </location>
</feature>
<dbReference type="PANTHER" id="PTHR21245">
    <property type="entry name" value="HETEROGENEOUS NUCLEAR RIBONUCLEOPROTEIN"/>
    <property type="match status" value="1"/>
</dbReference>
<dbReference type="Gene3D" id="3.30.70.330">
    <property type="match status" value="1"/>
</dbReference>